<reference evidence="1" key="1">
    <citation type="submission" date="2022-06" db="EMBL/GenBank/DDBJ databases">
        <authorList>
            <person name="Berger JAMES D."/>
            <person name="Berger JAMES D."/>
        </authorList>
    </citation>
    <scope>NUCLEOTIDE SEQUENCE [LARGE SCALE GENOMIC DNA]</scope>
</reference>
<reference evidence="2" key="2">
    <citation type="submission" date="2023-11" db="UniProtKB">
        <authorList>
            <consortium name="WormBaseParasite"/>
        </authorList>
    </citation>
    <scope>IDENTIFICATION</scope>
</reference>
<dbReference type="Proteomes" id="UP000050795">
    <property type="component" value="Unassembled WGS sequence"/>
</dbReference>
<organism evidence="1 2">
    <name type="scientific">Trichobilharzia regenti</name>
    <name type="common">Nasal bird schistosome</name>
    <dbReference type="NCBI Taxonomy" id="157069"/>
    <lineage>
        <taxon>Eukaryota</taxon>
        <taxon>Metazoa</taxon>
        <taxon>Spiralia</taxon>
        <taxon>Lophotrochozoa</taxon>
        <taxon>Platyhelminthes</taxon>
        <taxon>Trematoda</taxon>
        <taxon>Digenea</taxon>
        <taxon>Strigeidida</taxon>
        <taxon>Schistosomatoidea</taxon>
        <taxon>Schistosomatidae</taxon>
        <taxon>Trichobilharzia</taxon>
    </lineage>
</organism>
<name>A0AA85KJR3_TRIRE</name>
<proteinExistence type="predicted"/>
<evidence type="ECO:0000313" key="2">
    <source>
        <dbReference type="WBParaSite" id="TREG1_92200.1"/>
    </source>
</evidence>
<protein>
    <submittedName>
        <fullName evidence="2">Uncharacterized protein</fullName>
    </submittedName>
</protein>
<dbReference type="WBParaSite" id="TREG1_92200.1">
    <property type="protein sequence ID" value="TREG1_92200.1"/>
    <property type="gene ID" value="TREG1_92200"/>
</dbReference>
<accession>A0AA85KJR3</accession>
<evidence type="ECO:0000313" key="1">
    <source>
        <dbReference type="Proteomes" id="UP000050795"/>
    </source>
</evidence>
<sequence length="335" mass="39048">MILLSQSSINIIIYLIHYTYYLNILFSNFGQSYEFKTEDRIFFATENCEQHLDIGNWCEWSGWSKCDLNTCTRLRQRECNCPTPGNWTTLTECKTIKPQNDFRINNTIVKHTRHIRYTSDTKKECKIPVILEGVYYPDCFKPLQRPSSSDEYVNTVKSKKNLFCSVNKTEVGICAYERKSSSKLKTKGMREYDVGACSDWRIIYHYSMENLPATLKYVHDSDSELGRKCTFEGDDLYPLCTYHTFYSEHTRSDYGRLNNLAYDIENCRFACAIHIQCKAIEFIYGVHCILAFHFDESVLQRSIGTIIELKPVQCDPDLKEGEIYPYTSALSVLRV</sequence>
<dbReference type="AlphaFoldDB" id="A0AA85KJR3"/>
<keyword evidence="1" id="KW-1185">Reference proteome</keyword>